<evidence type="ECO:0000313" key="1">
    <source>
        <dbReference type="EMBL" id="QUC67864.1"/>
    </source>
</evidence>
<gene>
    <name evidence="1" type="ORF">JYE49_03965</name>
</gene>
<proteinExistence type="predicted"/>
<keyword evidence="2" id="KW-1185">Reference proteome</keyword>
<protein>
    <submittedName>
        <fullName evidence="1">Uncharacterized protein</fullName>
    </submittedName>
</protein>
<dbReference type="Proteomes" id="UP000682782">
    <property type="component" value="Chromosome"/>
</dbReference>
<accession>A0AC61N8I4</accession>
<sequence length="244" mass="27784">MVNTYDETFTLRPRDCDLNEKWRPSAVLETMQDAAGAHSILLGCGRDELIKKNMVWVIARCEVHMDRYPSVGEQITVHTFPTPTRICFFPRYYVFTDARGEMIGKAGTLWLLLDTTTRRMLPPGDVGKLIPENKDLSIPMNLPATVGNLQGDEFVSEYRPVYTDLDVNGHVNNTRYADWLCNTLGIDLMTEYEPEHIILNYNHEVLPGHVVTLHRILKGNEYRLSGKVGDTTAFEIGGTLRRRV</sequence>
<evidence type="ECO:0000313" key="2">
    <source>
        <dbReference type="Proteomes" id="UP000682782"/>
    </source>
</evidence>
<organism evidence="1 2">
    <name type="scientific">Aristaeella hokkaidonensis</name>
    <dbReference type="NCBI Taxonomy" id="3046382"/>
    <lineage>
        <taxon>Bacteria</taxon>
        <taxon>Bacillati</taxon>
        <taxon>Bacillota</taxon>
        <taxon>Clostridia</taxon>
        <taxon>Eubacteriales</taxon>
        <taxon>Aristaeellaceae</taxon>
        <taxon>Aristaeella</taxon>
    </lineage>
</organism>
<dbReference type="EMBL" id="CP068393">
    <property type="protein sequence ID" value="QUC67864.1"/>
    <property type="molecule type" value="Genomic_DNA"/>
</dbReference>
<name>A0AC61N8I4_9FIRM</name>
<reference evidence="1" key="1">
    <citation type="submission" date="2021-01" db="EMBL/GenBank/DDBJ databases">
        <title>Complete genome sequence of Clostridiales bacterium R-7.</title>
        <authorList>
            <person name="Mahoney-Kurpe S.C."/>
            <person name="Palevich N."/>
            <person name="Koike S."/>
            <person name="Moon C.D."/>
            <person name="Attwood G.T."/>
        </authorList>
    </citation>
    <scope>NUCLEOTIDE SEQUENCE</scope>
    <source>
        <strain evidence="1">R-7</strain>
    </source>
</reference>